<organism evidence="1">
    <name type="scientific">bioreactor metagenome</name>
    <dbReference type="NCBI Taxonomy" id="1076179"/>
    <lineage>
        <taxon>unclassified sequences</taxon>
        <taxon>metagenomes</taxon>
        <taxon>ecological metagenomes</taxon>
    </lineage>
</organism>
<dbReference type="AlphaFoldDB" id="A0A645GG34"/>
<evidence type="ECO:0000313" key="1">
    <source>
        <dbReference type="EMBL" id="MPN25655.1"/>
    </source>
</evidence>
<gene>
    <name evidence="1" type="ORF">SDC9_173067</name>
</gene>
<name>A0A645GG34_9ZZZZ</name>
<protein>
    <submittedName>
        <fullName evidence="1">Uncharacterized protein</fullName>
    </submittedName>
</protein>
<comment type="caution">
    <text evidence="1">The sequence shown here is derived from an EMBL/GenBank/DDBJ whole genome shotgun (WGS) entry which is preliminary data.</text>
</comment>
<proteinExistence type="predicted"/>
<reference evidence="1" key="1">
    <citation type="submission" date="2019-08" db="EMBL/GenBank/DDBJ databases">
        <authorList>
            <person name="Kucharzyk K."/>
            <person name="Murdoch R.W."/>
            <person name="Higgins S."/>
            <person name="Loffler F."/>
        </authorList>
    </citation>
    <scope>NUCLEOTIDE SEQUENCE</scope>
</reference>
<accession>A0A645GG34</accession>
<dbReference type="EMBL" id="VSSQ01074908">
    <property type="protein sequence ID" value="MPN25655.1"/>
    <property type="molecule type" value="Genomic_DNA"/>
</dbReference>
<sequence length="148" mass="16564">MEKEPRKTTSTLWASLFKVSSVETYLENNDAELGLPTFAQYISSLCQERGEVPERIIKRAGIERAFGHQIFRGARNPSRDTVLQLAFGFEADIEQAQDLLRHAGHCGLYPRIKRDATVCYCLANGYSLMETQHMLADLALPMIGSAAK</sequence>